<name>A0ABN7SS98_OIKDI</name>
<dbReference type="PROSITE" id="PS50203">
    <property type="entry name" value="CALPAIN_CAT"/>
    <property type="match status" value="1"/>
</dbReference>
<dbReference type="EMBL" id="OU015566">
    <property type="protein sequence ID" value="CAG5104361.1"/>
    <property type="molecule type" value="Genomic_DNA"/>
</dbReference>
<evidence type="ECO:0000256" key="2">
    <source>
        <dbReference type="ARBA" id="ARBA00022670"/>
    </source>
</evidence>
<sequence>MSELKFGKATVVHNIAPEAQREVRRLSRKLSTKGQTFQDNKFDVEKEKNVRDGVMRLSRLSLREKVSFIGPDGLDAADVKQGGIGDCWFLSALSCIAAEDQPGTELGKLKRDTVENVLQIGHNCTMTAMQSGGFRFKFSRLGEWVDVIIDDKLPAKRRARPSDTGEWWVPLTEKAYAKFNGGYDKLIGGQTCRALTDLRKG</sequence>
<dbReference type="PANTHER" id="PTHR10183">
    <property type="entry name" value="CALPAIN"/>
    <property type="match status" value="1"/>
</dbReference>
<evidence type="ECO:0000313" key="7">
    <source>
        <dbReference type="EMBL" id="CAG5104361.1"/>
    </source>
</evidence>
<keyword evidence="3" id="KW-0378">Hydrolase</keyword>
<protein>
    <submittedName>
        <fullName evidence="7">Oidioi.mRNA.OKI2018_I69.chr1.g1215.t1.cds</fullName>
    </submittedName>
</protein>
<comment type="similarity">
    <text evidence="1">Belongs to the peptidase C2 family.</text>
</comment>
<dbReference type="InterPro" id="IPR038765">
    <property type="entry name" value="Papain-like_cys_pep_sf"/>
</dbReference>
<evidence type="ECO:0000259" key="6">
    <source>
        <dbReference type="PROSITE" id="PS50203"/>
    </source>
</evidence>
<keyword evidence="4" id="KW-0788">Thiol protease</keyword>
<evidence type="ECO:0000256" key="3">
    <source>
        <dbReference type="ARBA" id="ARBA00022801"/>
    </source>
</evidence>
<reference evidence="7 8" key="1">
    <citation type="submission" date="2021-04" db="EMBL/GenBank/DDBJ databases">
        <authorList>
            <person name="Bliznina A."/>
        </authorList>
    </citation>
    <scope>NUCLEOTIDE SEQUENCE [LARGE SCALE GENOMIC DNA]</scope>
</reference>
<comment type="caution">
    <text evidence="5">Lacks conserved residue(s) required for the propagation of feature annotation.</text>
</comment>
<dbReference type="SUPFAM" id="SSF54001">
    <property type="entry name" value="Cysteine proteinases"/>
    <property type="match status" value="1"/>
</dbReference>
<dbReference type="Proteomes" id="UP001158576">
    <property type="component" value="Chromosome 1"/>
</dbReference>
<dbReference type="Pfam" id="PF00648">
    <property type="entry name" value="Peptidase_C2"/>
    <property type="match status" value="1"/>
</dbReference>
<dbReference type="InterPro" id="IPR001300">
    <property type="entry name" value="Peptidase_C2_calpain_cat"/>
</dbReference>
<evidence type="ECO:0000256" key="4">
    <source>
        <dbReference type="ARBA" id="ARBA00022807"/>
    </source>
</evidence>
<dbReference type="PANTHER" id="PTHR10183:SF379">
    <property type="entry name" value="CALPAIN-5"/>
    <property type="match status" value="1"/>
</dbReference>
<dbReference type="InterPro" id="IPR022684">
    <property type="entry name" value="Calpain_cysteine_protease"/>
</dbReference>
<gene>
    <name evidence="7" type="ORF">OKIOD_LOCUS9980</name>
</gene>
<dbReference type="SMART" id="SM00230">
    <property type="entry name" value="CysPc"/>
    <property type="match status" value="1"/>
</dbReference>
<evidence type="ECO:0000256" key="1">
    <source>
        <dbReference type="ARBA" id="ARBA00007623"/>
    </source>
</evidence>
<keyword evidence="2" id="KW-0645">Protease</keyword>
<organism evidence="7 8">
    <name type="scientific">Oikopleura dioica</name>
    <name type="common">Tunicate</name>
    <dbReference type="NCBI Taxonomy" id="34765"/>
    <lineage>
        <taxon>Eukaryota</taxon>
        <taxon>Metazoa</taxon>
        <taxon>Chordata</taxon>
        <taxon>Tunicata</taxon>
        <taxon>Appendicularia</taxon>
        <taxon>Copelata</taxon>
        <taxon>Oikopleuridae</taxon>
        <taxon>Oikopleura</taxon>
    </lineage>
</organism>
<accession>A0ABN7SS98</accession>
<feature type="domain" description="Calpain catalytic" evidence="6">
    <location>
        <begin position="73"/>
        <end position="201"/>
    </location>
</feature>
<evidence type="ECO:0000313" key="8">
    <source>
        <dbReference type="Proteomes" id="UP001158576"/>
    </source>
</evidence>
<evidence type="ECO:0000256" key="5">
    <source>
        <dbReference type="PROSITE-ProRule" id="PRU00239"/>
    </source>
</evidence>
<keyword evidence="8" id="KW-1185">Reference proteome</keyword>
<dbReference type="PROSITE" id="PS00139">
    <property type="entry name" value="THIOL_PROTEASE_CYS"/>
    <property type="match status" value="1"/>
</dbReference>
<proteinExistence type="inferred from homology"/>
<dbReference type="InterPro" id="IPR000169">
    <property type="entry name" value="Pept_cys_AS"/>
</dbReference>